<proteinExistence type="predicted"/>
<reference evidence="8" key="1">
    <citation type="journal article" date="2014" name="Genome Announc.">
        <title>Draft Genome Sequence of Mycobacterium triplex DSM 44626.</title>
        <authorList>
            <person name="Sassi M."/>
            <person name="Croce O."/>
            <person name="Robert C."/>
            <person name="Raoult D."/>
            <person name="Drancourt M."/>
        </authorList>
    </citation>
    <scope>NUCLEOTIDE SEQUENCE [LARGE SCALE GENOMIC DNA]</scope>
    <source>
        <strain evidence="8">DSM 44626</strain>
    </source>
</reference>
<organism evidence="8">
    <name type="scientific">Mycobacterium triplex</name>
    <dbReference type="NCBI Taxonomy" id="47839"/>
    <lineage>
        <taxon>Bacteria</taxon>
        <taxon>Bacillati</taxon>
        <taxon>Actinomycetota</taxon>
        <taxon>Actinomycetes</taxon>
        <taxon>Mycobacteriales</taxon>
        <taxon>Mycobacteriaceae</taxon>
        <taxon>Mycobacterium</taxon>
        <taxon>Mycobacterium simiae complex</taxon>
    </lineage>
</organism>
<reference evidence="8" key="2">
    <citation type="submission" date="2014-04" db="EMBL/GenBank/DDBJ databases">
        <authorList>
            <person name="Xu Y.W."/>
            <person name="Yang Q."/>
        </authorList>
    </citation>
    <scope>NUCLEOTIDE SEQUENCE</scope>
    <source>
        <strain evidence="8">DSM 44626</strain>
    </source>
</reference>
<dbReference type="PROSITE" id="PS50977">
    <property type="entry name" value="HTH_TETR_2"/>
    <property type="match status" value="2"/>
</dbReference>
<keyword evidence="2" id="KW-0805">Transcription regulation</keyword>
<dbReference type="eggNOG" id="COG1309">
    <property type="taxonomic scope" value="Bacteria"/>
</dbReference>
<evidence type="ECO:0000313" key="8">
    <source>
        <dbReference type="EMBL" id="CDO91456.1"/>
    </source>
</evidence>
<feature type="region of interest" description="Disordered" evidence="6">
    <location>
        <begin position="1"/>
        <end position="33"/>
    </location>
</feature>
<name>A0A024K6C0_9MYCO</name>
<evidence type="ECO:0000256" key="3">
    <source>
        <dbReference type="ARBA" id="ARBA00023125"/>
    </source>
</evidence>
<feature type="compositionally biased region" description="Polar residues" evidence="6">
    <location>
        <begin position="1"/>
        <end position="12"/>
    </location>
</feature>
<sequence>MTTAPARNTSPMARTPDKLRRPGYAPATNAGVGRRGLHTRDRILGCAAKVFLANGFHATSLDAIAKAARASRATVYQYFAGKEEIFGELSALAGRDVLAHGEHLGGLGPTADGINALHRWLVEWADIYDAHAAVFAEFPGIGTATGLAVVDASSAAAQFHQTVTDRLRRTPLRDLEADDAAAALGRIPHMVHLYRYRNMFPLPARATVTWSLTGALQLMLFPETPADMLQVLAPARDGCARTTPRALGYAAATPAAVEASASPIPQDVLSVSSTLFAERGYYAIGMAEIAAAADVSRATLYRYFSTKDKILAELTRRAVAEIEKHAAALPAMAADSLTEWMLGYVQFHRTYRGVIRAWFDGTVAEQLSNADVDHGIGAIFQAVAALLSTVDLPPGIDADVAGAVFAAVLGRMSEPTGASGPDSDEQAAELMVKLLRRSLLREA</sequence>
<dbReference type="AlphaFoldDB" id="A0A024K6C0"/>
<dbReference type="PANTHER" id="PTHR30055:SF234">
    <property type="entry name" value="HTH-TYPE TRANSCRIPTIONAL REGULATOR BETI"/>
    <property type="match status" value="1"/>
</dbReference>
<dbReference type="Proteomes" id="UP000028880">
    <property type="component" value="Unassembled WGS sequence"/>
</dbReference>
<evidence type="ECO:0000256" key="6">
    <source>
        <dbReference type="SAM" id="MobiDB-lite"/>
    </source>
</evidence>
<comment type="subunit">
    <text evidence="1">Homodimer.</text>
</comment>
<evidence type="ECO:0000259" key="7">
    <source>
        <dbReference type="PROSITE" id="PS50977"/>
    </source>
</evidence>
<dbReference type="FunFam" id="1.10.10.60:FF:000141">
    <property type="entry name" value="TetR family transcriptional regulator"/>
    <property type="match status" value="1"/>
</dbReference>
<feature type="DNA-binding region" description="H-T-H motif" evidence="5">
    <location>
        <begin position="285"/>
        <end position="304"/>
    </location>
</feature>
<dbReference type="InterPro" id="IPR001647">
    <property type="entry name" value="HTH_TetR"/>
</dbReference>
<gene>
    <name evidence="8" type="ORF">BN973_05865</name>
</gene>
<dbReference type="InterPro" id="IPR009057">
    <property type="entry name" value="Homeodomain-like_sf"/>
</dbReference>
<keyword evidence="3 5" id="KW-0238">DNA-binding</keyword>
<dbReference type="GO" id="GO:0000976">
    <property type="term" value="F:transcription cis-regulatory region binding"/>
    <property type="evidence" value="ECO:0007669"/>
    <property type="project" value="TreeGrafter"/>
</dbReference>
<evidence type="ECO:0000256" key="4">
    <source>
        <dbReference type="ARBA" id="ARBA00023163"/>
    </source>
</evidence>
<feature type="domain" description="HTH tetR-type" evidence="7">
    <location>
        <begin position="37"/>
        <end position="97"/>
    </location>
</feature>
<dbReference type="HOGENOM" id="CLU_613679_0_0_11"/>
<evidence type="ECO:0000256" key="2">
    <source>
        <dbReference type="ARBA" id="ARBA00023015"/>
    </source>
</evidence>
<dbReference type="STRING" id="47839.BN973_05865"/>
<feature type="DNA-binding region" description="H-T-H motif" evidence="5">
    <location>
        <begin position="60"/>
        <end position="79"/>
    </location>
</feature>
<dbReference type="GO" id="GO:0003700">
    <property type="term" value="F:DNA-binding transcription factor activity"/>
    <property type="evidence" value="ECO:0007669"/>
    <property type="project" value="TreeGrafter"/>
</dbReference>
<dbReference type="InterPro" id="IPR050109">
    <property type="entry name" value="HTH-type_TetR-like_transc_reg"/>
</dbReference>
<dbReference type="Pfam" id="PF00440">
    <property type="entry name" value="TetR_N"/>
    <property type="match status" value="2"/>
</dbReference>
<dbReference type="PROSITE" id="PS01081">
    <property type="entry name" value="HTH_TETR_1"/>
    <property type="match status" value="1"/>
</dbReference>
<protein>
    <submittedName>
        <fullName evidence="8">TetR family transcriptional regulator</fullName>
    </submittedName>
</protein>
<dbReference type="GO" id="GO:0045892">
    <property type="term" value="P:negative regulation of DNA-templated transcription"/>
    <property type="evidence" value="ECO:0007669"/>
    <property type="project" value="UniProtKB-ARBA"/>
</dbReference>
<dbReference type="PRINTS" id="PR00455">
    <property type="entry name" value="HTHTETR"/>
</dbReference>
<dbReference type="InterPro" id="IPR023772">
    <property type="entry name" value="DNA-bd_HTH_TetR-type_CS"/>
</dbReference>
<evidence type="ECO:0000256" key="5">
    <source>
        <dbReference type="PROSITE-ProRule" id="PRU00335"/>
    </source>
</evidence>
<dbReference type="SUPFAM" id="SSF46689">
    <property type="entry name" value="Homeodomain-like"/>
    <property type="match status" value="2"/>
</dbReference>
<feature type="domain" description="HTH tetR-type" evidence="7">
    <location>
        <begin position="262"/>
        <end position="322"/>
    </location>
</feature>
<dbReference type="EMBL" id="HG964447">
    <property type="protein sequence ID" value="CDO91456.1"/>
    <property type="molecule type" value="Genomic_DNA"/>
</dbReference>
<evidence type="ECO:0000256" key="1">
    <source>
        <dbReference type="ARBA" id="ARBA00011738"/>
    </source>
</evidence>
<dbReference type="Gene3D" id="1.10.357.10">
    <property type="entry name" value="Tetracycline Repressor, domain 2"/>
    <property type="match status" value="2"/>
</dbReference>
<keyword evidence="4" id="KW-0804">Transcription</keyword>
<dbReference type="PANTHER" id="PTHR30055">
    <property type="entry name" value="HTH-TYPE TRANSCRIPTIONAL REGULATOR RUTR"/>
    <property type="match status" value="1"/>
</dbReference>
<accession>A0A024K6C0</accession>